<evidence type="ECO:0000256" key="5">
    <source>
        <dbReference type="ARBA" id="ARBA00022679"/>
    </source>
</evidence>
<dbReference type="Gene3D" id="3.40.50.11380">
    <property type="match status" value="1"/>
</dbReference>
<feature type="repeat" description="TPR" evidence="8">
    <location>
        <begin position="211"/>
        <end position="244"/>
    </location>
</feature>
<evidence type="ECO:0000256" key="4">
    <source>
        <dbReference type="ARBA" id="ARBA00022676"/>
    </source>
</evidence>
<sequence>MTHRETPKVDADTLLALFEQGRYAEAEVKARLWTQHDPQDAFGWKLLGAVLAKRGRHQEAIYSLKTALMRAPEDAESLNALGAALEGQGRWEEAGVFYARAARQAPGFVAAFYNLAKLLQRLGRLEEARFYYKHALAIDPTHLKSLNNLGALLRDLGYTQEALDYYRRALAIDPNQPEALTNLGNLLLGLGELDEAFACQGRAARLQPGHPEILSNLANALQHLGRLDEAIETYHQALTLKPDDAAIYSKILFTLNYHPDLPAEQIFSVYQEFDRRFGEPYRARWRPPTNTPDPERRLRIGYVSPDFGFHSIGYFLEPLLENHDRNQFELTAYAQRIGSDTQTLRYRRLVDRWVPTSRLSDDELAERIRADGIDILVDLAGHTAGNRLGVFARRPAPVSVSWMGYGYTTGLSAIDYFLTDPVMVPPDADHLFAERPWRLDPPALAYRPHPGMGEVGPLPARRDGQVTFGTLTRGIRINPRVIGVWSEILKRLPGARLVVDSKSFAHEAEQARLAERFAAHGIERGRLEIGYHSPPWDVLRRIDIGLDCFPHNSGTTLVESLYLGVPFITLAARPSVGRIGSSILCGLGHPEWIAQSESEYIDKAVALAGDLERLATIRANLRPEFEASPWRDEVGFARRVEQAYRQMWRQWCEAQRPRPCILGGEQ</sequence>
<dbReference type="Pfam" id="PF13424">
    <property type="entry name" value="TPR_12"/>
    <property type="match status" value="1"/>
</dbReference>
<dbReference type="PANTHER" id="PTHR44835:SF1">
    <property type="entry name" value="PROTEIN O-GLCNAC TRANSFERASE"/>
    <property type="match status" value="1"/>
</dbReference>
<keyword evidence="11" id="KW-1185">Reference proteome</keyword>
<dbReference type="Gene3D" id="3.40.50.2000">
    <property type="entry name" value="Glycogen Phosphorylase B"/>
    <property type="match status" value="1"/>
</dbReference>
<dbReference type="InterPro" id="IPR051939">
    <property type="entry name" value="Glycosyltr_41/O-GlcNAc_trsf"/>
</dbReference>
<evidence type="ECO:0000256" key="8">
    <source>
        <dbReference type="PROSITE-ProRule" id="PRU00339"/>
    </source>
</evidence>
<evidence type="ECO:0000259" key="9">
    <source>
        <dbReference type="Pfam" id="PF13844"/>
    </source>
</evidence>
<reference evidence="10 11" key="1">
    <citation type="submission" date="2019-12" db="EMBL/GenBank/DDBJ databases">
        <title>The complete genome of the thermophilic, anoxygenic phototrophic gammaproteobacterium Thermochromatium tepidum.</title>
        <authorList>
            <person name="Sattley W.M."/>
            <person name="Swingley W.D."/>
            <person name="Burchell B.M."/>
            <person name="Gurbani S.A."/>
            <person name="Kujawa C.M."/>
            <person name="Nuccio D.A."/>
            <person name="Schladweiler J."/>
            <person name="Shaffer K.N."/>
            <person name="Stokes L.M."/>
            <person name="Touchman J.W."/>
            <person name="Blankenship R.E."/>
            <person name="Madigan M.T."/>
        </authorList>
    </citation>
    <scope>NUCLEOTIDE SEQUENCE [LARGE SCALE GENOMIC DNA]</scope>
    <source>
        <strain evidence="10 11">ATCC 43061</strain>
    </source>
</reference>
<dbReference type="SMART" id="SM00028">
    <property type="entry name" value="TPR"/>
    <property type="match status" value="6"/>
</dbReference>
<keyword evidence="7 8" id="KW-0802">TPR repeat</keyword>
<evidence type="ECO:0000313" key="11">
    <source>
        <dbReference type="Proteomes" id="UP000426424"/>
    </source>
</evidence>
<accession>A0A6I6EB63</accession>
<gene>
    <name evidence="10" type="ORF">E6P07_05850</name>
</gene>
<evidence type="ECO:0000256" key="7">
    <source>
        <dbReference type="ARBA" id="ARBA00022803"/>
    </source>
</evidence>
<dbReference type="UniPathway" id="UPA00378"/>
<dbReference type="Proteomes" id="UP000426424">
    <property type="component" value="Chromosome"/>
</dbReference>
<evidence type="ECO:0000256" key="2">
    <source>
        <dbReference type="ARBA" id="ARBA00005386"/>
    </source>
</evidence>
<dbReference type="InterPro" id="IPR029489">
    <property type="entry name" value="OGT/SEC/SPY_C"/>
</dbReference>
<dbReference type="SUPFAM" id="SSF48452">
    <property type="entry name" value="TPR-like"/>
    <property type="match status" value="1"/>
</dbReference>
<dbReference type="EC" id="2.4.1.255" evidence="3"/>
<keyword evidence="5" id="KW-0808">Transferase</keyword>
<dbReference type="Pfam" id="PF13181">
    <property type="entry name" value="TPR_8"/>
    <property type="match status" value="1"/>
</dbReference>
<organism evidence="10 11">
    <name type="scientific">Thermochromatium tepidum ATCC 43061</name>
    <dbReference type="NCBI Taxonomy" id="316276"/>
    <lineage>
        <taxon>Bacteria</taxon>
        <taxon>Pseudomonadati</taxon>
        <taxon>Pseudomonadota</taxon>
        <taxon>Gammaproteobacteria</taxon>
        <taxon>Chromatiales</taxon>
        <taxon>Chromatiaceae</taxon>
        <taxon>Thermochromatium</taxon>
    </lineage>
</organism>
<evidence type="ECO:0000256" key="6">
    <source>
        <dbReference type="ARBA" id="ARBA00022737"/>
    </source>
</evidence>
<dbReference type="PROSITE" id="PS50005">
    <property type="entry name" value="TPR"/>
    <property type="match status" value="5"/>
</dbReference>
<protein>
    <recommendedName>
        <fullName evidence="3">protein O-GlcNAc transferase</fullName>
        <ecNumber evidence="3">2.4.1.255</ecNumber>
    </recommendedName>
</protein>
<dbReference type="Gene3D" id="1.25.40.10">
    <property type="entry name" value="Tetratricopeptide repeat domain"/>
    <property type="match status" value="2"/>
</dbReference>
<comment type="similarity">
    <text evidence="2">Belongs to the glycosyltransferase 41 family. O-GlcNAc transferase subfamily.</text>
</comment>
<dbReference type="AlphaFoldDB" id="A0A6I6EB63"/>
<dbReference type="PANTHER" id="PTHR44835">
    <property type="entry name" value="UDP-N-ACETYLGLUCOSAMINE--PEPTIDE N-ACETYLGLUCOSAMINYLTRANSFERASE SPINDLY-RELATED"/>
    <property type="match status" value="1"/>
</dbReference>
<proteinExistence type="inferred from homology"/>
<dbReference type="Pfam" id="PF13432">
    <property type="entry name" value="TPR_16"/>
    <property type="match status" value="1"/>
</dbReference>
<feature type="domain" description="O-GlcNAc transferase C-terminal" evidence="9">
    <location>
        <begin position="466"/>
        <end position="626"/>
    </location>
</feature>
<dbReference type="InterPro" id="IPR011990">
    <property type="entry name" value="TPR-like_helical_dom_sf"/>
</dbReference>
<dbReference type="PROSITE" id="PS50293">
    <property type="entry name" value="TPR_REGION"/>
    <property type="match status" value="3"/>
</dbReference>
<feature type="repeat" description="TPR" evidence="8">
    <location>
        <begin position="143"/>
        <end position="176"/>
    </location>
</feature>
<keyword evidence="6" id="KW-0677">Repeat</keyword>
<dbReference type="EMBL" id="CP039268">
    <property type="protein sequence ID" value="QGU33973.1"/>
    <property type="molecule type" value="Genomic_DNA"/>
</dbReference>
<feature type="repeat" description="TPR" evidence="8">
    <location>
        <begin position="109"/>
        <end position="142"/>
    </location>
</feature>
<evidence type="ECO:0000313" key="10">
    <source>
        <dbReference type="EMBL" id="QGU33973.1"/>
    </source>
</evidence>
<dbReference type="InterPro" id="IPR019734">
    <property type="entry name" value="TPR_rpt"/>
</dbReference>
<evidence type="ECO:0000256" key="1">
    <source>
        <dbReference type="ARBA" id="ARBA00004922"/>
    </source>
</evidence>
<comment type="pathway">
    <text evidence="1">Protein modification; protein glycosylation.</text>
</comment>
<feature type="repeat" description="TPR" evidence="8">
    <location>
        <begin position="41"/>
        <end position="74"/>
    </location>
</feature>
<dbReference type="Pfam" id="PF13844">
    <property type="entry name" value="Glyco_transf_41"/>
    <property type="match status" value="2"/>
</dbReference>
<evidence type="ECO:0000256" key="3">
    <source>
        <dbReference type="ARBA" id="ARBA00011970"/>
    </source>
</evidence>
<keyword evidence="4" id="KW-0328">Glycosyltransferase</keyword>
<feature type="repeat" description="TPR" evidence="8">
    <location>
        <begin position="177"/>
        <end position="210"/>
    </location>
</feature>
<dbReference type="SUPFAM" id="SSF53756">
    <property type="entry name" value="UDP-Glycosyltransferase/glycogen phosphorylase"/>
    <property type="match status" value="1"/>
</dbReference>
<feature type="domain" description="O-GlcNAc transferase C-terminal" evidence="9">
    <location>
        <begin position="288"/>
        <end position="435"/>
    </location>
</feature>
<dbReference type="KEGG" id="ttp:E6P07_05850"/>
<dbReference type="GO" id="GO:0097363">
    <property type="term" value="F:protein O-acetylglucosaminyltransferase activity"/>
    <property type="evidence" value="ECO:0007669"/>
    <property type="project" value="UniProtKB-EC"/>
</dbReference>
<dbReference type="Pfam" id="PF00515">
    <property type="entry name" value="TPR_1"/>
    <property type="match status" value="1"/>
</dbReference>
<dbReference type="OrthoDB" id="7058953at2"/>
<name>A0A6I6EB63_THETI</name>